<proteinExistence type="predicted"/>
<dbReference type="InterPro" id="IPR040086">
    <property type="entry name" value="MJ0683-like"/>
</dbReference>
<evidence type="ECO:0000313" key="5">
    <source>
        <dbReference type="EMBL" id="RCX10434.1"/>
    </source>
</evidence>
<evidence type="ECO:0000256" key="3">
    <source>
        <dbReference type="ARBA" id="ARBA00023014"/>
    </source>
</evidence>
<dbReference type="GO" id="GO:0051536">
    <property type="term" value="F:iron-sulfur cluster binding"/>
    <property type="evidence" value="ECO:0007669"/>
    <property type="project" value="UniProtKB-KW"/>
</dbReference>
<protein>
    <submittedName>
        <fullName evidence="5">DNA repair photolyase</fullName>
    </submittedName>
</protein>
<dbReference type="SFLD" id="SFLDG01084">
    <property type="entry name" value="Uncharacterised_Radical_SAM_Su"/>
    <property type="match status" value="1"/>
</dbReference>
<keyword evidence="1" id="KW-0479">Metal-binding</keyword>
<evidence type="ECO:0000256" key="1">
    <source>
        <dbReference type="ARBA" id="ARBA00022723"/>
    </source>
</evidence>
<comment type="caution">
    <text evidence="5">The sequence shown here is derived from an EMBL/GenBank/DDBJ whole genome shotgun (WGS) entry which is preliminary data.</text>
</comment>
<dbReference type="EMBL" id="QPJT01000029">
    <property type="protein sequence ID" value="RCX10434.1"/>
    <property type="molecule type" value="Genomic_DNA"/>
</dbReference>
<keyword evidence="6" id="KW-1185">Reference proteome</keyword>
<dbReference type="GO" id="GO:0016829">
    <property type="term" value="F:lyase activity"/>
    <property type="evidence" value="ECO:0007669"/>
    <property type="project" value="UniProtKB-KW"/>
</dbReference>
<dbReference type="RefSeq" id="WP_114299475.1">
    <property type="nucleotide sequence ID" value="NZ_QPJT01000029.1"/>
</dbReference>
<reference evidence="5 6" key="1">
    <citation type="submission" date="2018-07" db="EMBL/GenBank/DDBJ databases">
        <title>Genomic Encyclopedia of Type Strains, Phase IV (KMG-IV): sequencing the most valuable type-strain genomes for metagenomic binning, comparative biology and taxonomic classification.</title>
        <authorList>
            <person name="Goeker M."/>
        </authorList>
    </citation>
    <scope>NUCLEOTIDE SEQUENCE [LARGE SCALE GENOMIC DNA]</scope>
    <source>
        <strain evidence="5 6">DSM 27016</strain>
    </source>
</reference>
<dbReference type="SUPFAM" id="SSF102114">
    <property type="entry name" value="Radical SAM enzymes"/>
    <property type="match status" value="1"/>
</dbReference>
<keyword evidence="2" id="KW-0408">Iron</keyword>
<organism evidence="5 6">
    <name type="scientific">Anaerobacterium chartisolvens</name>
    <dbReference type="NCBI Taxonomy" id="1297424"/>
    <lineage>
        <taxon>Bacteria</taxon>
        <taxon>Bacillati</taxon>
        <taxon>Bacillota</taxon>
        <taxon>Clostridia</taxon>
        <taxon>Eubacteriales</taxon>
        <taxon>Oscillospiraceae</taxon>
        <taxon>Anaerobacterium</taxon>
    </lineage>
</organism>
<feature type="domain" description="Radical SAM core" evidence="4">
    <location>
        <begin position="26"/>
        <end position="201"/>
    </location>
</feature>
<accession>A0A369ASK3</accession>
<dbReference type="GO" id="GO:0046872">
    <property type="term" value="F:metal ion binding"/>
    <property type="evidence" value="ECO:0007669"/>
    <property type="project" value="UniProtKB-KW"/>
</dbReference>
<dbReference type="Proteomes" id="UP000253034">
    <property type="component" value="Unassembled WGS sequence"/>
</dbReference>
<dbReference type="Gene3D" id="3.80.30.30">
    <property type="match status" value="1"/>
</dbReference>
<evidence type="ECO:0000313" key="6">
    <source>
        <dbReference type="Proteomes" id="UP000253034"/>
    </source>
</evidence>
<dbReference type="AlphaFoldDB" id="A0A369ASK3"/>
<dbReference type="InterPro" id="IPR058240">
    <property type="entry name" value="rSAM_sf"/>
</dbReference>
<dbReference type="PANTHER" id="PTHR43432">
    <property type="entry name" value="SLR0285 PROTEIN"/>
    <property type="match status" value="1"/>
</dbReference>
<dbReference type="SFLD" id="SFLDS00029">
    <property type="entry name" value="Radical_SAM"/>
    <property type="match status" value="1"/>
</dbReference>
<sequence length="266" mass="30680">MKQVAKYISRKTLLYKTGVEYGDYTINHVQGCSHGCQYPCYAFLLAKRFGKVGTYEEWLEPQVVHNALSLLGNEIPKLKSKIQSVHLCFTTDPFMFGYSEISKLSVDIIRLLNEAGIKCTALTKGILPAELAELSKENEYGITLISLNEDYRREYEPYSATYQQRISSLYYLHKKGYKTWVSIEPYPTPNIIDQNFSEILNSVAFADKIIFGRLNYNPKVTQYKNYKDFYNTLSEQVIDFCQSRNKEYHIKNGTMTDKGNRIIAAI</sequence>
<dbReference type="CDD" id="cd01335">
    <property type="entry name" value="Radical_SAM"/>
    <property type="match status" value="1"/>
</dbReference>
<dbReference type="InterPro" id="IPR007197">
    <property type="entry name" value="rSAM"/>
</dbReference>
<dbReference type="PANTHER" id="PTHR43432:SF6">
    <property type="entry name" value="RADICAL SAM CORE DOMAIN-CONTAINING PROTEIN"/>
    <property type="match status" value="1"/>
</dbReference>
<evidence type="ECO:0000259" key="4">
    <source>
        <dbReference type="Pfam" id="PF04055"/>
    </source>
</evidence>
<keyword evidence="5" id="KW-0456">Lyase</keyword>
<dbReference type="OrthoDB" id="9785699at2"/>
<evidence type="ECO:0000256" key="2">
    <source>
        <dbReference type="ARBA" id="ARBA00023004"/>
    </source>
</evidence>
<keyword evidence="3" id="KW-0411">Iron-sulfur</keyword>
<gene>
    <name evidence="5" type="ORF">DFR58_12926</name>
</gene>
<dbReference type="Pfam" id="PF04055">
    <property type="entry name" value="Radical_SAM"/>
    <property type="match status" value="1"/>
</dbReference>
<name>A0A369ASK3_9FIRM</name>